<dbReference type="PROSITE" id="PS50983">
    <property type="entry name" value="FE_B12_PBP"/>
    <property type="match status" value="1"/>
</dbReference>
<evidence type="ECO:0000256" key="3">
    <source>
        <dbReference type="ARBA" id="ARBA00022448"/>
    </source>
</evidence>
<protein>
    <submittedName>
        <fullName evidence="6">Iron-siderophore ABC transporter substrate-binding protein</fullName>
    </submittedName>
</protein>
<dbReference type="GO" id="GO:0030288">
    <property type="term" value="C:outer membrane-bounded periplasmic space"/>
    <property type="evidence" value="ECO:0007669"/>
    <property type="project" value="TreeGrafter"/>
</dbReference>
<accession>A0A9D2QAY2</accession>
<evidence type="ECO:0000313" key="7">
    <source>
        <dbReference type="Proteomes" id="UP000823858"/>
    </source>
</evidence>
<evidence type="ECO:0000259" key="5">
    <source>
        <dbReference type="PROSITE" id="PS50983"/>
    </source>
</evidence>
<name>A0A9D2QAY2_9CORY</name>
<evidence type="ECO:0000256" key="1">
    <source>
        <dbReference type="ARBA" id="ARBA00004196"/>
    </source>
</evidence>
<reference evidence="6" key="2">
    <citation type="submission" date="2021-04" db="EMBL/GenBank/DDBJ databases">
        <authorList>
            <person name="Gilroy R."/>
        </authorList>
    </citation>
    <scope>NUCLEOTIDE SEQUENCE</scope>
    <source>
        <strain evidence="6">ChiHjej13B12-4958</strain>
    </source>
</reference>
<comment type="similarity">
    <text evidence="2">Belongs to the bacterial solute-binding protein 8 family.</text>
</comment>
<dbReference type="Pfam" id="PF01497">
    <property type="entry name" value="Peripla_BP_2"/>
    <property type="match status" value="1"/>
</dbReference>
<evidence type="ECO:0000256" key="4">
    <source>
        <dbReference type="ARBA" id="ARBA00022729"/>
    </source>
</evidence>
<organism evidence="6 7">
    <name type="scientific">Candidatus Corynebacterium faecigallinarum</name>
    <dbReference type="NCBI Taxonomy" id="2838528"/>
    <lineage>
        <taxon>Bacteria</taxon>
        <taxon>Bacillati</taxon>
        <taxon>Actinomycetota</taxon>
        <taxon>Actinomycetes</taxon>
        <taxon>Mycobacteriales</taxon>
        <taxon>Corynebacteriaceae</taxon>
        <taxon>Corynebacterium</taxon>
    </lineage>
</organism>
<reference evidence="6" key="1">
    <citation type="journal article" date="2021" name="PeerJ">
        <title>Extensive microbial diversity within the chicken gut microbiome revealed by metagenomics and culture.</title>
        <authorList>
            <person name="Gilroy R."/>
            <person name="Ravi A."/>
            <person name="Getino M."/>
            <person name="Pursley I."/>
            <person name="Horton D.L."/>
            <person name="Alikhan N.F."/>
            <person name="Baker D."/>
            <person name="Gharbi K."/>
            <person name="Hall N."/>
            <person name="Watson M."/>
            <person name="Adriaenssens E.M."/>
            <person name="Foster-Nyarko E."/>
            <person name="Jarju S."/>
            <person name="Secka A."/>
            <person name="Antonio M."/>
            <person name="Oren A."/>
            <person name="Chaudhuri R.R."/>
            <person name="La Ragione R."/>
            <person name="Hildebrand F."/>
            <person name="Pallen M.J."/>
        </authorList>
    </citation>
    <scope>NUCLEOTIDE SEQUENCE</scope>
    <source>
        <strain evidence="6">ChiHjej13B12-4958</strain>
    </source>
</reference>
<keyword evidence="4" id="KW-0732">Signal</keyword>
<dbReference type="Gene3D" id="3.40.50.1980">
    <property type="entry name" value="Nitrogenase molybdenum iron protein domain"/>
    <property type="match status" value="2"/>
</dbReference>
<dbReference type="GO" id="GO:1901678">
    <property type="term" value="P:iron coordination entity transport"/>
    <property type="evidence" value="ECO:0007669"/>
    <property type="project" value="UniProtKB-ARBA"/>
</dbReference>
<gene>
    <name evidence="6" type="ORF">H9751_01165</name>
</gene>
<comment type="caution">
    <text evidence="6">The sequence shown here is derived from an EMBL/GenBank/DDBJ whole genome shotgun (WGS) entry which is preliminary data.</text>
</comment>
<dbReference type="InterPro" id="IPR051313">
    <property type="entry name" value="Bact_iron-sidero_bind"/>
</dbReference>
<evidence type="ECO:0000313" key="6">
    <source>
        <dbReference type="EMBL" id="HJC84166.1"/>
    </source>
</evidence>
<evidence type="ECO:0000256" key="2">
    <source>
        <dbReference type="ARBA" id="ARBA00008814"/>
    </source>
</evidence>
<dbReference type="Proteomes" id="UP000823858">
    <property type="component" value="Unassembled WGS sequence"/>
</dbReference>
<dbReference type="InterPro" id="IPR002491">
    <property type="entry name" value="ABC_transptr_periplasmic_BD"/>
</dbReference>
<comment type="subcellular location">
    <subcellularLocation>
        <location evidence="1">Cell envelope</location>
    </subcellularLocation>
</comment>
<dbReference type="SUPFAM" id="SSF53807">
    <property type="entry name" value="Helical backbone' metal receptor"/>
    <property type="match status" value="1"/>
</dbReference>
<feature type="domain" description="Fe/B12 periplasmic-binding" evidence="5">
    <location>
        <begin position="69"/>
        <end position="348"/>
    </location>
</feature>
<proteinExistence type="inferred from homology"/>
<keyword evidence="3" id="KW-0813">Transport</keyword>
<dbReference type="AlphaFoldDB" id="A0A9D2QAY2"/>
<sequence>MTNHSSVRAFPHRILTLLALLAASCLILLGVAACGDSTDDSADGGGDGGDTITISHALGEAEITGTPERVVALGQGSAETAIALGVTPVGTERYDWGADETGHLPWIREAVEESGDELPELIAGGEKVSAEEIAALDPDLVLAPWSGLTQDQYDQISEIAPTIAYPEAAWTIEWEDQVNTIAEALRQEERGPELIEEIEDQFATVRDEHPEFADHDFAFIYNQGPGENMGVFMPDEQRAAVVRAMGFPVAPVVEELREFEVVGTDSAQISLEEATRFNDVDLIFTFYSDDSNRVEMHAHPVYGSISAIERGAEVAPTDQSLVTGSSMINPLTVPWLLEHYLPLIEDALENTGGAGDATDTADTADTADTE</sequence>
<dbReference type="CDD" id="cd01146">
    <property type="entry name" value="FhuD"/>
    <property type="match status" value="1"/>
</dbReference>
<dbReference type="PANTHER" id="PTHR30532:SF28">
    <property type="entry name" value="PETROBACTIN-BINDING PROTEIN YCLQ"/>
    <property type="match status" value="1"/>
</dbReference>
<dbReference type="EMBL" id="DWVP01000001">
    <property type="protein sequence ID" value="HJC84166.1"/>
    <property type="molecule type" value="Genomic_DNA"/>
</dbReference>
<dbReference type="PANTHER" id="PTHR30532">
    <property type="entry name" value="IRON III DICITRATE-BINDING PERIPLASMIC PROTEIN"/>
    <property type="match status" value="1"/>
</dbReference>